<feature type="domain" description="MHYT" evidence="2">
    <location>
        <begin position="1"/>
        <end position="186"/>
    </location>
</feature>
<protein>
    <submittedName>
        <fullName evidence="3">Histidine kinase</fullName>
    </submittedName>
</protein>
<keyword evidence="3" id="KW-0418">Kinase</keyword>
<feature type="transmembrane region" description="Helical" evidence="1">
    <location>
        <begin position="99"/>
        <end position="117"/>
    </location>
</feature>
<accession>A0A5C6U1S3</accession>
<comment type="caution">
    <text evidence="3">The sequence shown here is derived from an EMBL/GenBank/DDBJ whole genome shotgun (WGS) entry which is preliminary data.</text>
</comment>
<keyword evidence="3" id="KW-0808">Transferase</keyword>
<name>A0A5C6U1S3_9BURK</name>
<keyword evidence="4" id="KW-1185">Reference proteome</keyword>
<evidence type="ECO:0000259" key="2">
    <source>
        <dbReference type="PROSITE" id="PS50924"/>
    </source>
</evidence>
<feature type="transmembrane region" description="Helical" evidence="1">
    <location>
        <begin position="64"/>
        <end position="87"/>
    </location>
</feature>
<evidence type="ECO:0000313" key="3">
    <source>
        <dbReference type="EMBL" id="TXC66719.1"/>
    </source>
</evidence>
<sequence length="240" mass="24680">MVAVSFLISAFGAYAALAASTLMRSERGGVNRLNAAFAGVALGGVGIWSMHFLGMLAWNPGMAVGYGLGGTLLSLVVAVGVSAFALGYMASARFSYRRLAVAGPVAGAGVSLMHFMGMGSMSFGGFLSWNWAVVAAAVLIAVAAATAALWLAFHVRRTLDRVAAAFVMAAAVCSMHYTGMAAADVVCTTANRFERLSGLLYGDEFRVLVIVVALGAAIIVAFDVFMQRVTTSGTAAAARS</sequence>
<feature type="transmembrane region" description="Helical" evidence="1">
    <location>
        <begin position="205"/>
        <end position="225"/>
    </location>
</feature>
<feature type="transmembrane region" description="Helical" evidence="1">
    <location>
        <begin position="165"/>
        <end position="185"/>
    </location>
</feature>
<dbReference type="PROSITE" id="PS50924">
    <property type="entry name" value="MHYT"/>
    <property type="match status" value="1"/>
</dbReference>
<dbReference type="PANTHER" id="PTHR35152">
    <property type="entry name" value="DOMAIN SIGNALLING PROTEIN, PUTATIVE (AFU_ORTHOLOGUE AFUA_5G11310)-RELATED"/>
    <property type="match status" value="1"/>
</dbReference>
<feature type="transmembrane region" description="Helical" evidence="1">
    <location>
        <begin position="35"/>
        <end position="58"/>
    </location>
</feature>
<organism evidence="3 4">
    <name type="scientific">Piscinibacter aquaticus</name>
    <dbReference type="NCBI Taxonomy" id="392597"/>
    <lineage>
        <taxon>Bacteria</taxon>
        <taxon>Pseudomonadati</taxon>
        <taxon>Pseudomonadota</taxon>
        <taxon>Betaproteobacteria</taxon>
        <taxon>Burkholderiales</taxon>
        <taxon>Sphaerotilaceae</taxon>
        <taxon>Piscinibacter</taxon>
    </lineage>
</organism>
<dbReference type="AlphaFoldDB" id="A0A5C6U1S3"/>
<dbReference type="Pfam" id="PF03707">
    <property type="entry name" value="MHYT"/>
    <property type="match status" value="3"/>
</dbReference>
<feature type="transmembrane region" description="Helical" evidence="1">
    <location>
        <begin position="129"/>
        <end position="153"/>
    </location>
</feature>
<gene>
    <name evidence="3" type="ORF">FSC37_15635</name>
</gene>
<dbReference type="InterPro" id="IPR005330">
    <property type="entry name" value="MHYT_dom"/>
</dbReference>
<keyword evidence="1" id="KW-0472">Membrane</keyword>
<reference evidence="3 4" key="1">
    <citation type="submission" date="2019-08" db="EMBL/GenBank/DDBJ databases">
        <authorList>
            <person name="Khan S.A."/>
            <person name="Jeon C.O."/>
            <person name="Jeong S.E."/>
        </authorList>
    </citation>
    <scope>NUCLEOTIDE SEQUENCE [LARGE SCALE GENOMIC DNA]</scope>
    <source>
        <strain evidence="4">IMCC1728</strain>
    </source>
</reference>
<dbReference type="Proteomes" id="UP000321832">
    <property type="component" value="Unassembled WGS sequence"/>
</dbReference>
<proteinExistence type="predicted"/>
<evidence type="ECO:0000256" key="1">
    <source>
        <dbReference type="PROSITE-ProRule" id="PRU00244"/>
    </source>
</evidence>
<keyword evidence="1" id="KW-1133">Transmembrane helix</keyword>
<dbReference type="GO" id="GO:0016020">
    <property type="term" value="C:membrane"/>
    <property type="evidence" value="ECO:0007669"/>
    <property type="project" value="UniProtKB-UniRule"/>
</dbReference>
<dbReference type="EMBL" id="VOPW01000001">
    <property type="protein sequence ID" value="TXC66719.1"/>
    <property type="molecule type" value="Genomic_DNA"/>
</dbReference>
<dbReference type="GO" id="GO:0016301">
    <property type="term" value="F:kinase activity"/>
    <property type="evidence" value="ECO:0007669"/>
    <property type="project" value="UniProtKB-KW"/>
</dbReference>
<feature type="transmembrane region" description="Helical" evidence="1">
    <location>
        <begin position="6"/>
        <end position="23"/>
    </location>
</feature>
<evidence type="ECO:0000313" key="4">
    <source>
        <dbReference type="Proteomes" id="UP000321832"/>
    </source>
</evidence>
<dbReference type="PANTHER" id="PTHR35152:SF1">
    <property type="entry name" value="DOMAIN SIGNALLING PROTEIN, PUTATIVE (AFU_ORTHOLOGUE AFUA_5G11310)-RELATED"/>
    <property type="match status" value="1"/>
</dbReference>
<keyword evidence="1" id="KW-0812">Transmembrane</keyword>